<dbReference type="SUPFAM" id="SSF141371">
    <property type="entry name" value="PilZ domain-like"/>
    <property type="match status" value="1"/>
</dbReference>
<evidence type="ECO:0000259" key="1">
    <source>
        <dbReference type="Pfam" id="PF07238"/>
    </source>
</evidence>
<organism evidence="2 3">
    <name type="scientific">Pontixanthobacter rizhaonensis</name>
    <dbReference type="NCBI Taxonomy" id="2730337"/>
    <lineage>
        <taxon>Bacteria</taxon>
        <taxon>Pseudomonadati</taxon>
        <taxon>Pseudomonadota</taxon>
        <taxon>Alphaproteobacteria</taxon>
        <taxon>Sphingomonadales</taxon>
        <taxon>Erythrobacteraceae</taxon>
        <taxon>Pontixanthobacter</taxon>
    </lineage>
</organism>
<protein>
    <submittedName>
        <fullName evidence="2">PilZ domain-containing protein</fullName>
    </submittedName>
</protein>
<dbReference type="AlphaFoldDB" id="A0A848QLN4"/>
<keyword evidence="3" id="KW-1185">Reference proteome</keyword>
<dbReference type="EMBL" id="JABCRE010000002">
    <property type="protein sequence ID" value="NMW31095.1"/>
    <property type="molecule type" value="Genomic_DNA"/>
</dbReference>
<dbReference type="Proteomes" id="UP000561181">
    <property type="component" value="Unassembled WGS sequence"/>
</dbReference>
<proteinExistence type="predicted"/>
<evidence type="ECO:0000313" key="3">
    <source>
        <dbReference type="Proteomes" id="UP000561181"/>
    </source>
</evidence>
<sequence>MRSYNRFIVDQEIECVIDDVRDFVMLYNLSSGGCMIETGNIAASEGDSIDVVLKDLGAVPGKIVWKVGRNAGVKFETVLHQRVVEYFGFSSSQEDFDQHDPRDRFGIPLIGSEPNNNLLPEIGVG</sequence>
<feature type="domain" description="PilZ" evidence="1">
    <location>
        <begin position="2"/>
        <end position="77"/>
    </location>
</feature>
<accession>A0A848QLN4</accession>
<gene>
    <name evidence="2" type="ORF">HKD42_03370</name>
</gene>
<dbReference type="PROSITE" id="PS51257">
    <property type="entry name" value="PROKAR_LIPOPROTEIN"/>
    <property type="match status" value="1"/>
</dbReference>
<dbReference type="RefSeq" id="WP_170010290.1">
    <property type="nucleotide sequence ID" value="NZ_JABCRE010000002.1"/>
</dbReference>
<evidence type="ECO:0000313" key="2">
    <source>
        <dbReference type="EMBL" id="NMW31095.1"/>
    </source>
</evidence>
<comment type="caution">
    <text evidence="2">The sequence shown here is derived from an EMBL/GenBank/DDBJ whole genome shotgun (WGS) entry which is preliminary data.</text>
</comment>
<name>A0A848QLN4_9SPHN</name>
<dbReference type="GO" id="GO:0035438">
    <property type="term" value="F:cyclic-di-GMP binding"/>
    <property type="evidence" value="ECO:0007669"/>
    <property type="project" value="InterPro"/>
</dbReference>
<reference evidence="2 3" key="1">
    <citation type="submission" date="2020-04" db="EMBL/GenBank/DDBJ databases">
        <authorList>
            <person name="Liu A."/>
        </authorList>
    </citation>
    <scope>NUCLEOTIDE SEQUENCE [LARGE SCALE GENOMIC DNA]</scope>
    <source>
        <strain evidence="2 3">RZ02</strain>
    </source>
</reference>
<dbReference type="InterPro" id="IPR009875">
    <property type="entry name" value="PilZ_domain"/>
</dbReference>
<dbReference type="Pfam" id="PF07238">
    <property type="entry name" value="PilZ"/>
    <property type="match status" value="1"/>
</dbReference>